<gene>
    <name evidence="7" type="ordered locus">HMPREF0389_00871</name>
</gene>
<dbReference type="InterPro" id="IPR015421">
    <property type="entry name" value="PyrdxlP-dep_Trfase_major"/>
</dbReference>
<evidence type="ECO:0000256" key="3">
    <source>
        <dbReference type="ARBA" id="ARBA00022679"/>
    </source>
</evidence>
<dbReference type="EMBL" id="CP002390">
    <property type="protein sequence ID" value="EFE28949.1"/>
    <property type="molecule type" value="Genomic_DNA"/>
</dbReference>
<keyword evidence="8" id="KW-1185">Reference proteome</keyword>
<dbReference type="GO" id="GO:0005737">
    <property type="term" value="C:cytoplasm"/>
    <property type="evidence" value="ECO:0007669"/>
    <property type="project" value="TreeGrafter"/>
</dbReference>
<organism evidence="7 8">
    <name type="scientific">Filifactor alocis (strain ATCC 35896 / CCUG 47790 / D40 B5)</name>
    <name type="common">Fusobacterium alocis</name>
    <dbReference type="NCBI Taxonomy" id="546269"/>
    <lineage>
        <taxon>Bacteria</taxon>
        <taxon>Bacillati</taxon>
        <taxon>Bacillota</taxon>
        <taxon>Clostridia</taxon>
        <taxon>Peptostreptococcales</taxon>
        <taxon>Filifactoraceae</taxon>
        <taxon>Filifactor</taxon>
    </lineage>
</organism>
<evidence type="ECO:0000313" key="8">
    <source>
        <dbReference type="Proteomes" id="UP000007468"/>
    </source>
</evidence>
<evidence type="ECO:0000256" key="6">
    <source>
        <dbReference type="RuleBase" id="RU362118"/>
    </source>
</evidence>
<sequence length="427" mass="46850">MGRFKSKSIETLCVQAGYEAKNGEPRITPLVQSTTYQYDSADEVADLFDLKKAGHMYSRISNPTVGVLEEKISALEGGVGALATSSGQAATLLSILTICNHGEHLVAMNNLYGGTYTLLSSTLKKLGIETTFVPVNASKEVIQAAIQENTKLIFSETIGNPKVDVLDIERIAEVAHENNIPLFVDNTFATPYLCRPFEFGADIVIHSTTKYLDGHATSVGGLIVDSGKFDWTNGKFPHLTEKDPNYHGLSYTETFGNQAFITKARVVFMRDFGTTMSPFNAFLTNLGAETLALRMARHSENALKVAKFLENHEKVVWVNYPLLESSTSYELSKKYLKKGGSGVISFGVKGDVEDTKRFIDSLTLASLVVHVGDLRTHILHPASMTHRQLSKEQQLGAGIEENMVRFSVGIEDVEDIIFDLDQALASL</sequence>
<dbReference type="GO" id="GO:0019346">
    <property type="term" value="P:transsulfuration"/>
    <property type="evidence" value="ECO:0007669"/>
    <property type="project" value="InterPro"/>
</dbReference>
<dbReference type="STRING" id="546269.HMPREF0389_00871"/>
<dbReference type="GO" id="GO:0071269">
    <property type="term" value="P:L-homocysteine biosynthetic process"/>
    <property type="evidence" value="ECO:0007669"/>
    <property type="project" value="TreeGrafter"/>
</dbReference>
<dbReference type="SUPFAM" id="SSF53383">
    <property type="entry name" value="PLP-dependent transferases"/>
    <property type="match status" value="1"/>
</dbReference>
<dbReference type="Gene3D" id="3.40.640.10">
    <property type="entry name" value="Type I PLP-dependent aspartate aminotransferase-like (Major domain)"/>
    <property type="match status" value="1"/>
</dbReference>
<keyword evidence="4 5" id="KW-0663">Pyridoxal phosphate</keyword>
<dbReference type="Gene3D" id="3.90.1150.10">
    <property type="entry name" value="Aspartate Aminotransferase, domain 1"/>
    <property type="match status" value="1"/>
</dbReference>
<dbReference type="InterPro" id="IPR006235">
    <property type="entry name" value="OAc-hSer/O-AcSer_sulfhydrylase"/>
</dbReference>
<dbReference type="AlphaFoldDB" id="D6GQ96"/>
<dbReference type="FunFam" id="3.40.640.10:FF:000035">
    <property type="entry name" value="O-succinylhomoserine sulfhydrylase"/>
    <property type="match status" value="1"/>
</dbReference>
<keyword evidence="3" id="KW-0808">Transferase</keyword>
<dbReference type="KEGG" id="faa:HMPREF0389_00871"/>
<dbReference type="InterPro" id="IPR015424">
    <property type="entry name" value="PyrdxlP-dep_Trfase"/>
</dbReference>
<dbReference type="OrthoDB" id="9780685at2"/>
<dbReference type="GO" id="GO:0030170">
    <property type="term" value="F:pyridoxal phosphate binding"/>
    <property type="evidence" value="ECO:0007669"/>
    <property type="project" value="InterPro"/>
</dbReference>
<comment type="similarity">
    <text evidence="2 6">Belongs to the trans-sulfuration enzymes family.</text>
</comment>
<dbReference type="RefSeq" id="WP_014262864.1">
    <property type="nucleotide sequence ID" value="NC_016630.1"/>
</dbReference>
<dbReference type="GO" id="GO:0006535">
    <property type="term" value="P:cysteine biosynthetic process from serine"/>
    <property type="evidence" value="ECO:0007669"/>
    <property type="project" value="TreeGrafter"/>
</dbReference>
<dbReference type="NCBIfam" id="TIGR01326">
    <property type="entry name" value="OAH_OAS_sulfhy"/>
    <property type="match status" value="1"/>
</dbReference>
<dbReference type="GO" id="GO:0004124">
    <property type="term" value="F:cysteine synthase activity"/>
    <property type="evidence" value="ECO:0007669"/>
    <property type="project" value="TreeGrafter"/>
</dbReference>
<dbReference type="InterPro" id="IPR000277">
    <property type="entry name" value="Cys/Met-Metab_PyrdxlP-dep_enz"/>
</dbReference>
<evidence type="ECO:0000313" key="7">
    <source>
        <dbReference type="EMBL" id="EFE28949.1"/>
    </source>
</evidence>
<dbReference type="PIRSF" id="PIRSF001434">
    <property type="entry name" value="CGS"/>
    <property type="match status" value="1"/>
</dbReference>
<evidence type="ECO:0000256" key="4">
    <source>
        <dbReference type="ARBA" id="ARBA00022898"/>
    </source>
</evidence>
<dbReference type="PANTHER" id="PTHR43797">
    <property type="entry name" value="HOMOCYSTEINE/CYSTEINE SYNTHASE"/>
    <property type="match status" value="1"/>
</dbReference>
<dbReference type="PANTHER" id="PTHR43797:SF3">
    <property type="entry name" value="O-ACETYLHOMOSERINE SULFHYDRYLASE"/>
    <property type="match status" value="1"/>
</dbReference>
<evidence type="ECO:0000256" key="1">
    <source>
        <dbReference type="ARBA" id="ARBA00001933"/>
    </source>
</evidence>
<dbReference type="eggNOG" id="COG2873">
    <property type="taxonomic scope" value="Bacteria"/>
</dbReference>
<accession>D6GQ96</accession>
<dbReference type="Proteomes" id="UP000007468">
    <property type="component" value="Chromosome"/>
</dbReference>
<comment type="cofactor">
    <cofactor evidence="1 6">
        <name>pyridoxal 5'-phosphate</name>
        <dbReference type="ChEBI" id="CHEBI:597326"/>
    </cofactor>
</comment>
<feature type="modified residue" description="N6-(pyridoxal phosphate)lysine" evidence="5">
    <location>
        <position position="210"/>
    </location>
</feature>
<dbReference type="Pfam" id="PF01053">
    <property type="entry name" value="Cys_Met_Meta_PP"/>
    <property type="match status" value="1"/>
</dbReference>
<proteinExistence type="inferred from homology"/>
<dbReference type="PATRIC" id="fig|546269.5.peg.1366"/>
<reference evidence="8" key="1">
    <citation type="submission" date="2010-12" db="EMBL/GenBank/DDBJ databases">
        <title>The genome sequence of Filifactor alocis strain ATCC 35896.</title>
        <authorList>
            <consortium name="The Broad Institute Genome Sequencing Platform"/>
            <person name="Ward D."/>
            <person name="Earl A."/>
            <person name="Feldgarden M."/>
            <person name="Young S.K."/>
            <person name="Gargeya S."/>
            <person name="Zeng Q."/>
            <person name="Alvarado L."/>
            <person name="Berlin A."/>
            <person name="Bochicchio J."/>
            <person name="Chapman S.B."/>
            <person name="Chen Z."/>
            <person name="Freedman E."/>
            <person name="Gellesch M."/>
            <person name="Goldberg J."/>
            <person name="Griggs A."/>
            <person name="Gujja S."/>
            <person name="Heilman E."/>
            <person name="Heiman D."/>
            <person name="Howarth C."/>
            <person name="Mehta T."/>
            <person name="Neiman D."/>
            <person name="Pearson M."/>
            <person name="Roberts A."/>
            <person name="Saif S."/>
            <person name="Shea T."/>
            <person name="Shenoy N."/>
            <person name="Sisk P."/>
            <person name="Stolte C."/>
            <person name="Sykes S."/>
            <person name="White J."/>
            <person name="Yandava C."/>
            <person name="Izard J."/>
            <person name="Blanton J.M."/>
            <person name="Baranova O.V."/>
            <person name="Tanner A.C."/>
            <person name="Dewhirst F.E."/>
            <person name="Haas B."/>
            <person name="Nusbaum C."/>
            <person name="Birren B."/>
        </authorList>
    </citation>
    <scope>NUCLEOTIDE SEQUENCE [LARGE SCALE GENOMIC DNA]</scope>
    <source>
        <strain evidence="8">ATCC 35896 / D40 B5</strain>
    </source>
</reference>
<evidence type="ECO:0000256" key="2">
    <source>
        <dbReference type="ARBA" id="ARBA00009077"/>
    </source>
</evidence>
<dbReference type="CDD" id="cd00614">
    <property type="entry name" value="CGS_like"/>
    <property type="match status" value="1"/>
</dbReference>
<evidence type="ECO:0000256" key="5">
    <source>
        <dbReference type="PIRSR" id="PIRSR001434-2"/>
    </source>
</evidence>
<dbReference type="GO" id="GO:0003961">
    <property type="term" value="F:O-acetylhomoserine aminocarboxypropyltransferase activity"/>
    <property type="evidence" value="ECO:0007669"/>
    <property type="project" value="TreeGrafter"/>
</dbReference>
<protein>
    <submittedName>
        <fullName evidence="7">O-acetylhomoserine aminocarboxypropyltransferase/cysteine synthase</fullName>
    </submittedName>
</protein>
<name>D6GQ96_FILAD</name>
<dbReference type="InterPro" id="IPR015422">
    <property type="entry name" value="PyrdxlP-dep_Trfase_small"/>
</dbReference>